<dbReference type="InterPro" id="IPR025476">
    <property type="entry name" value="Helitron_helicase-like"/>
</dbReference>
<organism evidence="4">
    <name type="scientific">Glycine max</name>
    <name type="common">Soybean</name>
    <name type="synonym">Glycine hispida</name>
    <dbReference type="NCBI Taxonomy" id="3847"/>
    <lineage>
        <taxon>Eukaryota</taxon>
        <taxon>Viridiplantae</taxon>
        <taxon>Streptophyta</taxon>
        <taxon>Embryophyta</taxon>
        <taxon>Tracheophyta</taxon>
        <taxon>Spermatophyta</taxon>
        <taxon>Magnoliopsida</taxon>
        <taxon>eudicotyledons</taxon>
        <taxon>Gunneridae</taxon>
        <taxon>Pentapetalae</taxon>
        <taxon>rosids</taxon>
        <taxon>fabids</taxon>
        <taxon>Fabales</taxon>
        <taxon>Fabaceae</taxon>
        <taxon>Papilionoideae</taxon>
        <taxon>50 kb inversion clade</taxon>
        <taxon>NPAAA clade</taxon>
        <taxon>indigoferoid/millettioid clade</taxon>
        <taxon>Phaseoleae</taxon>
        <taxon>Glycine</taxon>
        <taxon>Glycine subgen. Soja</taxon>
    </lineage>
</organism>
<dbReference type="InParanoid" id="A0A0R0K8V9"/>
<dbReference type="GO" id="GO:0005524">
    <property type="term" value="F:ATP binding"/>
    <property type="evidence" value="ECO:0007669"/>
    <property type="project" value="UniProtKB-KW"/>
</dbReference>
<dbReference type="GO" id="GO:0006281">
    <property type="term" value="P:DNA repair"/>
    <property type="evidence" value="ECO:0007669"/>
    <property type="project" value="UniProtKB-KW"/>
</dbReference>
<protein>
    <recommendedName>
        <fullName evidence="1">ATP-dependent DNA helicase</fullName>
        <ecNumber evidence="1">5.6.2.3</ecNumber>
    </recommendedName>
</protein>
<keyword evidence="6" id="KW-1185">Reference proteome</keyword>
<keyword evidence="1" id="KW-0234">DNA repair</keyword>
<dbReference type="EnsemblPlants" id="KRH63178">
    <property type="protein sequence ID" value="KRH63178"/>
    <property type="gene ID" value="GLYMA_04G159800"/>
</dbReference>
<dbReference type="Gene3D" id="3.40.50.300">
    <property type="entry name" value="P-loop containing nucleotide triphosphate hydrolases"/>
    <property type="match status" value="1"/>
</dbReference>
<keyword evidence="1" id="KW-0233">DNA recombination</keyword>
<gene>
    <name evidence="4" type="ORF">GLYMA_04G159800</name>
</gene>
<dbReference type="GO" id="GO:0000723">
    <property type="term" value="P:telomere maintenance"/>
    <property type="evidence" value="ECO:0007669"/>
    <property type="project" value="InterPro"/>
</dbReference>
<dbReference type="GO" id="GO:0016787">
    <property type="term" value="F:hydrolase activity"/>
    <property type="evidence" value="ECO:0007669"/>
    <property type="project" value="UniProtKB-KW"/>
</dbReference>
<feature type="domain" description="DNA helicase Pif1-like DEAD-box helicase" evidence="2">
    <location>
        <begin position="782"/>
        <end position="983"/>
    </location>
</feature>
<evidence type="ECO:0000313" key="4">
    <source>
        <dbReference type="EMBL" id="KRH63178.1"/>
    </source>
</evidence>
<dbReference type="Pfam" id="PF14214">
    <property type="entry name" value="Helitron_like_N"/>
    <property type="match status" value="1"/>
</dbReference>
<dbReference type="InterPro" id="IPR010285">
    <property type="entry name" value="DNA_helicase_pif1-like_DEAD"/>
</dbReference>
<keyword evidence="1" id="KW-0067">ATP-binding</keyword>
<evidence type="ECO:0000313" key="6">
    <source>
        <dbReference type="Proteomes" id="UP000008827"/>
    </source>
</evidence>
<keyword evidence="1" id="KW-0378">Hydrolase</keyword>
<evidence type="ECO:0000259" key="2">
    <source>
        <dbReference type="Pfam" id="PF05970"/>
    </source>
</evidence>
<dbReference type="SUPFAM" id="SSF52540">
    <property type="entry name" value="P-loop containing nucleoside triphosphate hydrolases"/>
    <property type="match status" value="1"/>
</dbReference>
<name>A0A0R0K8V9_SOYBN</name>
<sequence>MAFNFDKSTKSEASFGLLNNEILDCSFGAQHANDSLHHTNESSSHKNAEDAETDDVVPDYENELLDCVDDTAEDISIGFTDIIGLVKINHNVIFVNLNNIYFVGYVDLGDPSQICPYCQAAMCYQEKTRKNRKQANPKYSLCCSMGKIQLPFLKNPPMLLQQLLCDDESRKSRNYQQYIRAYKNLNLQLIADGKKDERIYNLPTVLEVAAVIVGDASQPINRDIILEKQRGRLQRINELHPGYLGLQYPLLFPYGEDGYRSDIKHRDMNDSHERKRNRLTIREFLCFRLQSTKNEAQTLLRTIIVYQNSSKQLCCVQHNTLKNSQHPIENQHANCGKCIVLPSSFVALNLFTQDRPDIVTKVFKLKLEQLMSDLKDIKVLGNVLAYIDTIEFQKRGLPHARILLFLDAGSKYPSPVDIDRIISAEIPYSIEQPQLYECVKKHMMHGPCGHTNKQSPCMKDGKCSRYFPKNGKLKLLLTKTAVMFIKGIMMAHLNIEWCNQSISINYLFKYINKGYDHITTALMPVENEDGKTEQTIHKRSPIVERLYFHLPGENSVIFEDGDDIDALLSKPTIKESMFTSWLQANAIFQQAKDLTYLQFITKFTYIANKRCWKPRKRGYTIGRLNWVPPSTGEFYYLRMMLVVVKGPTTYEQIRTVNGQLYSTFREACFAMGFLVDDEEYIEALREAYHWGSSQFLRRFFVTMLLTNNIERPNHVWSKTWECLINGILHQQRRIRDIPDLQLETKELHNLALLEIKDILQSNKKSLKDYPTMPFPRHVVLSHRHIFDSIINVVNRGAGGMFFLYGYRGTGKTFMWKTLAFALCSKSDIVLTIASSGIALLLLPNGKTAHSKFSIPVSTLQNSTCNIHQGIKQAELLKETKLIIWDEAPMAHRYCFEALDKTLNDIMCMCNSDNVPFGGKIVVFRGDFRQILLVIPRGSRSDIVHATINASYLWDYCTVLKLTKNMCLQLNLALTNAQEIKNFLMQSYLPRALDRRL</sequence>
<proteinExistence type="inferred from homology"/>
<dbReference type="InterPro" id="IPR027417">
    <property type="entry name" value="P-loop_NTPase"/>
</dbReference>
<evidence type="ECO:0000256" key="1">
    <source>
        <dbReference type="RuleBase" id="RU363044"/>
    </source>
</evidence>
<dbReference type="STRING" id="3847.A0A0R0K8V9"/>
<dbReference type="PANTHER" id="PTHR10492">
    <property type="match status" value="1"/>
</dbReference>
<comment type="similarity">
    <text evidence="1">Belongs to the helicase family.</text>
</comment>
<dbReference type="AlphaFoldDB" id="A0A0R0K8V9"/>
<keyword evidence="1" id="KW-0347">Helicase</keyword>
<comment type="catalytic activity">
    <reaction evidence="1">
        <text>ATP + H2O = ADP + phosphate + H(+)</text>
        <dbReference type="Rhea" id="RHEA:13065"/>
        <dbReference type="ChEBI" id="CHEBI:15377"/>
        <dbReference type="ChEBI" id="CHEBI:15378"/>
        <dbReference type="ChEBI" id="CHEBI:30616"/>
        <dbReference type="ChEBI" id="CHEBI:43474"/>
        <dbReference type="ChEBI" id="CHEBI:456216"/>
        <dbReference type="EC" id="5.6.2.3"/>
    </reaction>
</comment>
<dbReference type="PANTHER" id="PTHR10492:SF78">
    <property type="entry name" value="ATP-DEPENDENT DNA HELICASE"/>
    <property type="match status" value="1"/>
</dbReference>
<dbReference type="GO" id="GO:0043139">
    <property type="term" value="F:5'-3' DNA helicase activity"/>
    <property type="evidence" value="ECO:0007669"/>
    <property type="project" value="UniProtKB-EC"/>
</dbReference>
<evidence type="ECO:0000259" key="3">
    <source>
        <dbReference type="Pfam" id="PF14214"/>
    </source>
</evidence>
<reference evidence="4" key="3">
    <citation type="submission" date="2018-07" db="EMBL/GenBank/DDBJ databases">
        <title>WGS assembly of Glycine max.</title>
        <authorList>
            <person name="Schmutz J."/>
            <person name="Cannon S."/>
            <person name="Schlueter J."/>
            <person name="Ma J."/>
            <person name="Mitros T."/>
            <person name="Nelson W."/>
            <person name="Hyten D."/>
            <person name="Song Q."/>
            <person name="Thelen J."/>
            <person name="Cheng J."/>
            <person name="Xu D."/>
            <person name="Hellsten U."/>
            <person name="May G."/>
            <person name="Yu Y."/>
            <person name="Sakurai T."/>
            <person name="Umezawa T."/>
            <person name="Bhattacharyya M."/>
            <person name="Sandhu D."/>
            <person name="Valliyodan B."/>
            <person name="Lindquist E."/>
            <person name="Peto M."/>
            <person name="Grant D."/>
            <person name="Shu S."/>
            <person name="Goodstein D."/>
            <person name="Barry K."/>
            <person name="Futrell-Griggs M."/>
            <person name="Abernathy B."/>
            <person name="Du J."/>
            <person name="Tian Z."/>
            <person name="Zhu L."/>
            <person name="Gill N."/>
            <person name="Joshi T."/>
            <person name="Libault M."/>
            <person name="Sethuraman A."/>
            <person name="Zhang X."/>
            <person name="Shinozaki K."/>
            <person name="Nguyen H."/>
            <person name="Wing R."/>
            <person name="Cregan P."/>
            <person name="Specht J."/>
            <person name="Grimwood J."/>
            <person name="Rokhsar D."/>
            <person name="Stacey G."/>
            <person name="Shoemaker R."/>
            <person name="Jackson S."/>
        </authorList>
    </citation>
    <scope>NUCLEOTIDE SEQUENCE</scope>
    <source>
        <tissue evidence="4">Callus</tissue>
    </source>
</reference>
<accession>A0A0R0K8V9</accession>
<dbReference type="SMR" id="A0A0R0K8V9"/>
<keyword evidence="1" id="KW-0547">Nucleotide-binding</keyword>
<reference evidence="5" key="2">
    <citation type="submission" date="2018-02" db="UniProtKB">
        <authorList>
            <consortium name="EnsemblPlants"/>
        </authorList>
    </citation>
    <scope>IDENTIFICATION</scope>
    <source>
        <strain evidence="5">Williams 82</strain>
    </source>
</reference>
<dbReference type="GO" id="GO:0006310">
    <property type="term" value="P:DNA recombination"/>
    <property type="evidence" value="ECO:0007669"/>
    <property type="project" value="UniProtKB-KW"/>
</dbReference>
<dbReference type="Pfam" id="PF05970">
    <property type="entry name" value="PIF1"/>
    <property type="match status" value="1"/>
</dbReference>
<dbReference type="EC" id="5.6.2.3" evidence="1"/>
<dbReference type="Proteomes" id="UP000008827">
    <property type="component" value="Chromosome 4"/>
</dbReference>
<dbReference type="EMBL" id="CM000837">
    <property type="protein sequence ID" value="KRH63178.1"/>
    <property type="molecule type" value="Genomic_DNA"/>
</dbReference>
<comment type="cofactor">
    <cofactor evidence="1">
        <name>Mg(2+)</name>
        <dbReference type="ChEBI" id="CHEBI:18420"/>
    </cofactor>
</comment>
<feature type="domain" description="Helitron helicase-like" evidence="3">
    <location>
        <begin position="352"/>
        <end position="404"/>
    </location>
</feature>
<evidence type="ECO:0000313" key="5">
    <source>
        <dbReference type="EnsemblPlants" id="KRH63178"/>
    </source>
</evidence>
<keyword evidence="1" id="KW-0227">DNA damage</keyword>
<dbReference type="Gramene" id="KRH63178">
    <property type="protein sequence ID" value="KRH63178"/>
    <property type="gene ID" value="GLYMA_04G159800"/>
</dbReference>
<reference evidence="4 5" key="1">
    <citation type="journal article" date="2010" name="Nature">
        <title>Genome sequence of the palaeopolyploid soybean.</title>
        <authorList>
            <person name="Schmutz J."/>
            <person name="Cannon S.B."/>
            <person name="Schlueter J."/>
            <person name="Ma J."/>
            <person name="Mitros T."/>
            <person name="Nelson W."/>
            <person name="Hyten D.L."/>
            <person name="Song Q."/>
            <person name="Thelen J.J."/>
            <person name="Cheng J."/>
            <person name="Xu D."/>
            <person name="Hellsten U."/>
            <person name="May G.D."/>
            <person name="Yu Y."/>
            <person name="Sakurai T."/>
            <person name="Umezawa T."/>
            <person name="Bhattacharyya M.K."/>
            <person name="Sandhu D."/>
            <person name="Valliyodan B."/>
            <person name="Lindquist E."/>
            <person name="Peto M."/>
            <person name="Grant D."/>
            <person name="Shu S."/>
            <person name="Goodstein D."/>
            <person name="Barry K."/>
            <person name="Futrell-Griggs M."/>
            <person name="Abernathy B."/>
            <person name="Du J."/>
            <person name="Tian Z."/>
            <person name="Zhu L."/>
            <person name="Gill N."/>
            <person name="Joshi T."/>
            <person name="Libault M."/>
            <person name="Sethuraman A."/>
            <person name="Zhang X.-C."/>
            <person name="Shinozaki K."/>
            <person name="Nguyen H.T."/>
            <person name="Wing R.A."/>
            <person name="Cregan P."/>
            <person name="Specht J."/>
            <person name="Grimwood J."/>
            <person name="Rokhsar D."/>
            <person name="Stacey G."/>
            <person name="Shoemaker R.C."/>
            <person name="Jackson S.A."/>
        </authorList>
    </citation>
    <scope>NUCLEOTIDE SEQUENCE</scope>
    <source>
        <strain evidence="5">cv. Williams 82</strain>
        <tissue evidence="4">Callus</tissue>
    </source>
</reference>